<dbReference type="STRING" id="1560345.AWL63_03430"/>
<dbReference type="Pfam" id="PF00126">
    <property type="entry name" value="HTH_1"/>
    <property type="match status" value="1"/>
</dbReference>
<evidence type="ECO:0000256" key="2">
    <source>
        <dbReference type="ARBA" id="ARBA00023015"/>
    </source>
</evidence>
<dbReference type="InterPro" id="IPR036390">
    <property type="entry name" value="WH_DNA-bd_sf"/>
</dbReference>
<dbReference type="AlphaFoldDB" id="A0A1B3Z6X4"/>
<dbReference type="SUPFAM" id="SSF53850">
    <property type="entry name" value="Periplasmic binding protein-like II"/>
    <property type="match status" value="1"/>
</dbReference>
<evidence type="ECO:0000256" key="4">
    <source>
        <dbReference type="ARBA" id="ARBA00023163"/>
    </source>
</evidence>
<dbReference type="InterPro" id="IPR058163">
    <property type="entry name" value="LysR-type_TF_proteobact-type"/>
</dbReference>
<dbReference type="EMBL" id="CP014168">
    <property type="protein sequence ID" value="AOH83167.1"/>
    <property type="molecule type" value="Genomic_DNA"/>
</dbReference>
<evidence type="ECO:0000313" key="6">
    <source>
        <dbReference type="EMBL" id="AOH83167.1"/>
    </source>
</evidence>
<reference evidence="6 7" key="1">
    <citation type="submission" date="2016-01" db="EMBL/GenBank/DDBJ databases">
        <title>Complete genome and mega plasmid sequence of Sphingomonas panacis DCY99 elicits systemic resistance in rice to Xanthomonas oryzae.</title>
        <authorList>
            <person name="Kim Y.J."/>
            <person name="Yang D.C."/>
            <person name="Sing P."/>
        </authorList>
    </citation>
    <scope>NUCLEOTIDE SEQUENCE [LARGE SCALE GENOMIC DNA]</scope>
    <source>
        <strain evidence="6 7">DCY99</strain>
    </source>
</reference>
<dbReference type="PROSITE" id="PS50931">
    <property type="entry name" value="HTH_LYSR"/>
    <property type="match status" value="1"/>
</dbReference>
<proteinExistence type="inferred from homology"/>
<dbReference type="Pfam" id="PF03466">
    <property type="entry name" value="LysR_substrate"/>
    <property type="match status" value="1"/>
</dbReference>
<evidence type="ECO:0000259" key="5">
    <source>
        <dbReference type="PROSITE" id="PS50931"/>
    </source>
</evidence>
<dbReference type="CDD" id="cd08422">
    <property type="entry name" value="PBP2_CrgA_like"/>
    <property type="match status" value="1"/>
</dbReference>
<dbReference type="Gene3D" id="3.40.190.290">
    <property type="match status" value="1"/>
</dbReference>
<keyword evidence="3" id="KW-0238">DNA-binding</keyword>
<dbReference type="InterPro" id="IPR005119">
    <property type="entry name" value="LysR_subst-bd"/>
</dbReference>
<accession>A0A1B3Z6X4</accession>
<dbReference type="RefSeq" id="WP_069203749.1">
    <property type="nucleotide sequence ID" value="NZ_CP014168.1"/>
</dbReference>
<dbReference type="KEGG" id="span:AWL63_03430"/>
<evidence type="ECO:0000256" key="3">
    <source>
        <dbReference type="ARBA" id="ARBA00023125"/>
    </source>
</evidence>
<evidence type="ECO:0000256" key="1">
    <source>
        <dbReference type="ARBA" id="ARBA00009437"/>
    </source>
</evidence>
<dbReference type="Proteomes" id="UP000094256">
    <property type="component" value="Chromosome"/>
</dbReference>
<keyword evidence="4" id="KW-0804">Transcription</keyword>
<protein>
    <recommendedName>
        <fullName evidence="5">HTH lysR-type domain-containing protein</fullName>
    </recommendedName>
</protein>
<comment type="similarity">
    <text evidence="1">Belongs to the LysR transcriptional regulatory family.</text>
</comment>
<keyword evidence="2" id="KW-0805">Transcription regulation</keyword>
<organism evidence="6 7">
    <name type="scientific">Sphingomonas panacis</name>
    <dbReference type="NCBI Taxonomy" id="1560345"/>
    <lineage>
        <taxon>Bacteria</taxon>
        <taxon>Pseudomonadati</taxon>
        <taxon>Pseudomonadota</taxon>
        <taxon>Alphaproteobacteria</taxon>
        <taxon>Sphingomonadales</taxon>
        <taxon>Sphingomonadaceae</taxon>
        <taxon>Sphingomonas</taxon>
    </lineage>
</organism>
<dbReference type="OrthoDB" id="9786526at2"/>
<sequence>MKLDGIIAFVAVADCGSINEAARQLRLSKSTVSERLTELEHALGAKLLNRNSRQPALTDDGTALLARARRIIAETNAAHEDLARQRDEVAGSLRIAVPRAFGDLHLGPILYTFMDRYPDVVVTADFDDRISHLSQGFDAVVRIAPEILPKVATEQLTISRRTLVAAPSYLERHGRPDTVEDLEHHKAIHYMERGPDDWTFKAEIERVVARVAPRLRITSCYAMRDAAIAGLGIAWLPTFHSQQAVRAGLLEVLDLGLAPDITPITIAYRHDPPARLRALIDHLKAAFGDPPYWDT</sequence>
<dbReference type="GO" id="GO:0043565">
    <property type="term" value="F:sequence-specific DNA binding"/>
    <property type="evidence" value="ECO:0007669"/>
    <property type="project" value="TreeGrafter"/>
</dbReference>
<keyword evidence="7" id="KW-1185">Reference proteome</keyword>
<dbReference type="SUPFAM" id="SSF46785">
    <property type="entry name" value="Winged helix' DNA-binding domain"/>
    <property type="match status" value="1"/>
</dbReference>
<name>A0A1B3Z6X4_9SPHN</name>
<feature type="domain" description="HTH lysR-type" evidence="5">
    <location>
        <begin position="1"/>
        <end position="58"/>
    </location>
</feature>
<dbReference type="FunFam" id="1.10.10.10:FF:000001">
    <property type="entry name" value="LysR family transcriptional regulator"/>
    <property type="match status" value="1"/>
</dbReference>
<dbReference type="InterPro" id="IPR000847">
    <property type="entry name" value="LysR_HTH_N"/>
</dbReference>
<dbReference type="InterPro" id="IPR036388">
    <property type="entry name" value="WH-like_DNA-bd_sf"/>
</dbReference>
<dbReference type="GO" id="GO:0006351">
    <property type="term" value="P:DNA-templated transcription"/>
    <property type="evidence" value="ECO:0007669"/>
    <property type="project" value="TreeGrafter"/>
</dbReference>
<dbReference type="PANTHER" id="PTHR30537">
    <property type="entry name" value="HTH-TYPE TRANSCRIPTIONAL REGULATOR"/>
    <property type="match status" value="1"/>
</dbReference>
<gene>
    <name evidence="6" type="ORF">AWL63_03430</name>
</gene>
<dbReference type="Gene3D" id="1.10.10.10">
    <property type="entry name" value="Winged helix-like DNA-binding domain superfamily/Winged helix DNA-binding domain"/>
    <property type="match status" value="1"/>
</dbReference>
<evidence type="ECO:0000313" key="7">
    <source>
        <dbReference type="Proteomes" id="UP000094256"/>
    </source>
</evidence>
<dbReference type="GO" id="GO:0003700">
    <property type="term" value="F:DNA-binding transcription factor activity"/>
    <property type="evidence" value="ECO:0007669"/>
    <property type="project" value="InterPro"/>
</dbReference>
<dbReference type="PANTHER" id="PTHR30537:SF81">
    <property type="entry name" value="TRANSCRIPTIONAL REGULATOR-RELATED"/>
    <property type="match status" value="1"/>
</dbReference>